<evidence type="ECO:0000313" key="5">
    <source>
        <dbReference type="EMBL" id="CAF4092348.1"/>
    </source>
</evidence>
<dbReference type="EMBL" id="CAJOBJ010062063">
    <property type="protein sequence ID" value="CAF4422007.1"/>
    <property type="molecule type" value="Genomic_DNA"/>
</dbReference>
<dbReference type="Proteomes" id="UP000663824">
    <property type="component" value="Unassembled WGS sequence"/>
</dbReference>
<dbReference type="PANTHER" id="PTHR31642:SF310">
    <property type="entry name" value="FATTY ALCOHOL:CAFFEOYL-COA ACYLTRANSFERASE"/>
    <property type="match status" value="1"/>
</dbReference>
<dbReference type="GO" id="GO:0016747">
    <property type="term" value="F:acyltransferase activity, transferring groups other than amino-acyl groups"/>
    <property type="evidence" value="ECO:0007669"/>
    <property type="project" value="TreeGrafter"/>
</dbReference>
<comment type="caution">
    <text evidence="2">The sequence shown here is derived from an EMBL/GenBank/DDBJ whole genome shotgun (WGS) entry which is preliminary data.</text>
</comment>
<evidence type="ECO:0000313" key="2">
    <source>
        <dbReference type="EMBL" id="CAF1048128.1"/>
    </source>
</evidence>
<dbReference type="Proteomes" id="UP000663834">
    <property type="component" value="Unassembled WGS sequence"/>
</dbReference>
<dbReference type="AlphaFoldDB" id="A0A814K9R0"/>
<dbReference type="EMBL" id="CAJNRE010016977">
    <property type="protein sequence ID" value="CAF2150158.1"/>
    <property type="molecule type" value="Genomic_DNA"/>
</dbReference>
<dbReference type="Gene3D" id="3.30.559.10">
    <property type="entry name" value="Chloramphenicol acetyltransferase-like domain"/>
    <property type="match status" value="2"/>
</dbReference>
<reference evidence="2" key="1">
    <citation type="submission" date="2021-02" db="EMBL/GenBank/DDBJ databases">
        <authorList>
            <person name="Nowell W R."/>
        </authorList>
    </citation>
    <scope>NUCLEOTIDE SEQUENCE</scope>
</reference>
<dbReference type="InterPro" id="IPR023213">
    <property type="entry name" value="CAT-like_dom_sf"/>
</dbReference>
<dbReference type="Pfam" id="PF02458">
    <property type="entry name" value="Transferase"/>
    <property type="match status" value="1"/>
</dbReference>
<organism evidence="2 7">
    <name type="scientific">Rotaria magnacalcarata</name>
    <dbReference type="NCBI Taxonomy" id="392030"/>
    <lineage>
        <taxon>Eukaryota</taxon>
        <taxon>Metazoa</taxon>
        <taxon>Spiralia</taxon>
        <taxon>Gnathifera</taxon>
        <taxon>Rotifera</taxon>
        <taxon>Eurotatoria</taxon>
        <taxon>Bdelloidea</taxon>
        <taxon>Philodinida</taxon>
        <taxon>Philodinidae</taxon>
        <taxon>Rotaria</taxon>
    </lineage>
</organism>
<proteinExistence type="predicted"/>
<dbReference type="EMBL" id="CAJNOV010001080">
    <property type="protein sequence ID" value="CAF1048128.1"/>
    <property type="molecule type" value="Genomic_DNA"/>
</dbReference>
<dbReference type="PANTHER" id="PTHR31642">
    <property type="entry name" value="TRICHOTHECENE 3-O-ACETYLTRANSFERASE"/>
    <property type="match status" value="1"/>
</dbReference>
<evidence type="ECO:0000313" key="4">
    <source>
        <dbReference type="EMBL" id="CAF2150158.1"/>
    </source>
</evidence>
<dbReference type="InterPro" id="IPR050317">
    <property type="entry name" value="Plant_Fungal_Acyltransferase"/>
</dbReference>
<dbReference type="Proteomes" id="UP000676336">
    <property type="component" value="Unassembled WGS sequence"/>
</dbReference>
<evidence type="ECO:0000313" key="6">
    <source>
        <dbReference type="EMBL" id="CAF4422007.1"/>
    </source>
</evidence>
<dbReference type="EMBL" id="CAJNOW010016287">
    <property type="protein sequence ID" value="CAF1648990.1"/>
    <property type="molecule type" value="Genomic_DNA"/>
</dbReference>
<sequence>MACYLVPPSAATGRNRRIELAGIDLWVIARTDKIFVYPSELNIEQFKDALSRTLSLWPLITGRLLLLDDNHYVIEMSDNPIPITYVENIDLVTWPTELNIVSDVHENLLEPFLDGIQIINMISGSPEEPLVRLKFTRIVQSGEWIMGVSWAHVLGDAAALLNFLNNISRMYQNLELLEPLPIFERRIWHEDEADQTFLPLMKHLTHAGSLQEMFQLFGSWQHTHTQLNLRFSGEQLEKLRELAGGKTVTIQDSLSAYLILTLNTHCYRNDERQCIQRTNTVVNFRGVSNSIASVGQVSNAIFMMLSENFEDRSSLGSIAKTIRQSITKSRDPKFLVTWLATANGLMRKIVHENRTVNWGQFPNEIIINSNFRYDWSSLVDFGYTDQCRMYTVWTGPLYFRVFRLNPKCNGSDWLPRDRKGAEVAFLIENSLKERFLSACQKDFDANFVNVKQ</sequence>
<gene>
    <name evidence="2" type="ORF">CJN711_LOCUS4610</name>
    <name evidence="6" type="ORF">GIL414_LOCUS31144</name>
    <name evidence="3" type="ORF">KQP761_LOCUS29586</name>
    <name evidence="4" type="ORF">MBJ925_LOCUS31083</name>
    <name evidence="5" type="ORF">SMN809_LOCUS16907</name>
</gene>
<evidence type="ECO:0000313" key="3">
    <source>
        <dbReference type="EMBL" id="CAF1648990.1"/>
    </source>
</evidence>
<accession>A0A814K9R0</accession>
<name>A0A814K9R0_9BILA</name>
<protein>
    <submittedName>
        <fullName evidence="2">Uncharacterized protein</fullName>
    </submittedName>
</protein>
<evidence type="ECO:0000313" key="7">
    <source>
        <dbReference type="Proteomes" id="UP000663855"/>
    </source>
</evidence>
<dbReference type="OrthoDB" id="1862401at2759"/>
<evidence type="ECO:0000256" key="1">
    <source>
        <dbReference type="ARBA" id="ARBA00022679"/>
    </source>
</evidence>
<dbReference type="Proteomes" id="UP000663855">
    <property type="component" value="Unassembled WGS sequence"/>
</dbReference>
<dbReference type="Proteomes" id="UP000681720">
    <property type="component" value="Unassembled WGS sequence"/>
</dbReference>
<dbReference type="EMBL" id="CAJOBI010007689">
    <property type="protein sequence ID" value="CAF4092348.1"/>
    <property type="molecule type" value="Genomic_DNA"/>
</dbReference>
<keyword evidence="1" id="KW-0808">Transferase</keyword>